<keyword evidence="3" id="KW-1185">Reference proteome</keyword>
<dbReference type="EMBL" id="CP108125">
    <property type="protein sequence ID" value="WTO87259.1"/>
    <property type="molecule type" value="Genomic_DNA"/>
</dbReference>
<dbReference type="SUPFAM" id="SSF53474">
    <property type="entry name" value="alpha/beta-Hydrolases"/>
    <property type="match status" value="1"/>
</dbReference>
<proteinExistence type="predicted"/>
<name>A0ABZ1J9E0_9ACTN</name>
<dbReference type="InterPro" id="IPR000639">
    <property type="entry name" value="Epox_hydrolase-like"/>
</dbReference>
<dbReference type="PRINTS" id="PR00111">
    <property type="entry name" value="ABHYDROLASE"/>
</dbReference>
<organism evidence="2 3">
    <name type="scientific">Streptomyces nigra</name>
    <dbReference type="NCBI Taxonomy" id="1827580"/>
    <lineage>
        <taxon>Bacteria</taxon>
        <taxon>Bacillati</taxon>
        <taxon>Actinomycetota</taxon>
        <taxon>Actinomycetes</taxon>
        <taxon>Kitasatosporales</taxon>
        <taxon>Streptomycetaceae</taxon>
        <taxon>Streptomyces</taxon>
    </lineage>
</organism>
<accession>A0ABZ1J9E0</accession>
<dbReference type="GO" id="GO:0016787">
    <property type="term" value="F:hydrolase activity"/>
    <property type="evidence" value="ECO:0007669"/>
    <property type="project" value="UniProtKB-KW"/>
</dbReference>
<dbReference type="Pfam" id="PF00561">
    <property type="entry name" value="Abhydrolase_1"/>
    <property type="match status" value="1"/>
</dbReference>
<evidence type="ECO:0000313" key="3">
    <source>
        <dbReference type="Proteomes" id="UP001622690"/>
    </source>
</evidence>
<dbReference type="PANTHER" id="PTHR43798:SF20">
    <property type="entry name" value="2-SUCCINYL-6-HYDROXY-2,4-CYCLOHEXADIENE-1-CARBOXYLATE SYNTHASE-RELATED"/>
    <property type="match status" value="1"/>
</dbReference>
<dbReference type="InterPro" id="IPR050266">
    <property type="entry name" value="AB_hydrolase_sf"/>
</dbReference>
<dbReference type="PANTHER" id="PTHR43798">
    <property type="entry name" value="MONOACYLGLYCEROL LIPASE"/>
    <property type="match status" value="1"/>
</dbReference>
<keyword evidence="2" id="KW-0378">Hydrolase</keyword>
<reference evidence="2 3" key="1">
    <citation type="submission" date="2022-10" db="EMBL/GenBank/DDBJ databases">
        <title>The complete genomes of actinobacterial strains from the NBC collection.</title>
        <authorList>
            <person name="Joergensen T.S."/>
            <person name="Alvarez Arevalo M."/>
            <person name="Sterndorff E.B."/>
            <person name="Faurdal D."/>
            <person name="Vuksanovic O."/>
            <person name="Mourched A.-S."/>
            <person name="Charusanti P."/>
            <person name="Shaw S."/>
            <person name="Blin K."/>
            <person name="Weber T."/>
        </authorList>
    </citation>
    <scope>NUCLEOTIDE SEQUENCE [LARGE SCALE GENOMIC DNA]</scope>
    <source>
        <strain evidence="2 3">NBC_00206</strain>
    </source>
</reference>
<dbReference type="Gene3D" id="3.40.50.1820">
    <property type="entry name" value="alpha/beta hydrolase"/>
    <property type="match status" value="1"/>
</dbReference>
<evidence type="ECO:0000313" key="2">
    <source>
        <dbReference type="EMBL" id="WTO87259.1"/>
    </source>
</evidence>
<sequence length="272" mass="28819">MSRAVVNGATLHYDDTGPSTGLPVLLIHGHPFNRTLWTPQSKQLAAAGYRVITPDLRGYGDSDVTPGRVYLSDFADDLVGLLDTLGIDQAVVGGVSMGGQIAMEVHRRYAHRVRALVLSDTSSPAESTEGKAFRNRLADRLLTDGMAGYADEVIDKMLAAYNVTALPDVAAHVLGMMRATDPRGAAAALRGRAERPDYGGTLAAARCPVLILVGADDVYTPVSDAEAIGRLVPHAEVCVIEGAGHLPGAEQPERFNEALLHFLQTQVAADLA</sequence>
<protein>
    <submittedName>
        <fullName evidence="2">Alpha/beta hydrolase</fullName>
    </submittedName>
</protein>
<dbReference type="Proteomes" id="UP001622690">
    <property type="component" value="Chromosome"/>
</dbReference>
<dbReference type="PRINTS" id="PR00412">
    <property type="entry name" value="EPOXHYDRLASE"/>
</dbReference>
<evidence type="ECO:0000259" key="1">
    <source>
        <dbReference type="Pfam" id="PF00561"/>
    </source>
</evidence>
<dbReference type="InterPro" id="IPR000073">
    <property type="entry name" value="AB_hydrolase_1"/>
</dbReference>
<dbReference type="RefSeq" id="WP_406261577.1">
    <property type="nucleotide sequence ID" value="NZ_CP108125.1"/>
</dbReference>
<gene>
    <name evidence="2" type="ORF">OHU27_34390</name>
</gene>
<dbReference type="InterPro" id="IPR029058">
    <property type="entry name" value="AB_hydrolase_fold"/>
</dbReference>
<feature type="domain" description="AB hydrolase-1" evidence="1">
    <location>
        <begin position="23"/>
        <end position="247"/>
    </location>
</feature>